<reference evidence="1 2" key="1">
    <citation type="submission" date="2024-02" db="EMBL/GenBank/DDBJ databases">
        <authorList>
            <person name="Daric V."/>
            <person name="Darras S."/>
        </authorList>
    </citation>
    <scope>NUCLEOTIDE SEQUENCE [LARGE SCALE GENOMIC DNA]</scope>
</reference>
<keyword evidence="2" id="KW-1185">Reference proteome</keyword>
<comment type="caution">
    <text evidence="1">The sequence shown here is derived from an EMBL/GenBank/DDBJ whole genome shotgun (WGS) entry which is preliminary data.</text>
</comment>
<evidence type="ECO:0000313" key="2">
    <source>
        <dbReference type="Proteomes" id="UP001642483"/>
    </source>
</evidence>
<proteinExistence type="predicted"/>
<name>A0ABP0F086_CLALP</name>
<protein>
    <submittedName>
        <fullName evidence="1">Uncharacterized protein</fullName>
    </submittedName>
</protein>
<sequence>MTLLRHRKGFHILQGVTTWHYTGSNKKLSNRAPAEIKQVLSVNLPKKKIRKEENALTLATTFTFGLPLS</sequence>
<organism evidence="1 2">
    <name type="scientific">Clavelina lepadiformis</name>
    <name type="common">Light-bulb sea squirt</name>
    <name type="synonym">Ascidia lepadiformis</name>
    <dbReference type="NCBI Taxonomy" id="159417"/>
    <lineage>
        <taxon>Eukaryota</taxon>
        <taxon>Metazoa</taxon>
        <taxon>Chordata</taxon>
        <taxon>Tunicata</taxon>
        <taxon>Ascidiacea</taxon>
        <taxon>Aplousobranchia</taxon>
        <taxon>Clavelinidae</taxon>
        <taxon>Clavelina</taxon>
    </lineage>
</organism>
<dbReference type="EMBL" id="CAWYQH010000002">
    <property type="protein sequence ID" value="CAK8673149.1"/>
    <property type="molecule type" value="Genomic_DNA"/>
</dbReference>
<dbReference type="Proteomes" id="UP001642483">
    <property type="component" value="Unassembled WGS sequence"/>
</dbReference>
<gene>
    <name evidence="1" type="ORF">CVLEPA_LOCUS2931</name>
</gene>
<evidence type="ECO:0000313" key="1">
    <source>
        <dbReference type="EMBL" id="CAK8673149.1"/>
    </source>
</evidence>
<accession>A0ABP0F086</accession>